<evidence type="ECO:0000256" key="3">
    <source>
        <dbReference type="ARBA" id="ARBA00005359"/>
    </source>
</evidence>
<feature type="domain" description="Dihydroorotate dehydrogenase catalytic" evidence="18">
    <location>
        <begin position="97"/>
        <end position="405"/>
    </location>
</feature>
<keyword evidence="12 16" id="KW-0560">Oxidoreductase</keyword>
<dbReference type="EC" id="1.3.5.2" evidence="4 16"/>
<evidence type="ECO:0000256" key="2">
    <source>
        <dbReference type="ARBA" id="ARBA00005161"/>
    </source>
</evidence>
<accession>A0A1V9YHC2</accession>
<evidence type="ECO:0000256" key="1">
    <source>
        <dbReference type="ARBA" id="ARBA00004434"/>
    </source>
</evidence>
<evidence type="ECO:0000256" key="14">
    <source>
        <dbReference type="ARBA" id="ARBA00023136"/>
    </source>
</evidence>
<dbReference type="STRING" id="1202772.A0A1V9YHC2"/>
<dbReference type="PROSITE" id="PS00912">
    <property type="entry name" value="DHODEHASE_2"/>
    <property type="match status" value="1"/>
</dbReference>
<keyword evidence="8" id="KW-0812">Transmembrane</keyword>
<keyword evidence="13 16" id="KW-0496">Mitochondrion</keyword>
<dbReference type="InterPro" id="IPR005719">
    <property type="entry name" value="Dihydroorotate_DH_2"/>
</dbReference>
<keyword evidence="7 16" id="KW-0288">FMN</keyword>
<dbReference type="InterPro" id="IPR001295">
    <property type="entry name" value="Dihydroorotate_DH_CS"/>
</dbReference>
<keyword evidence="9 16" id="KW-0999">Mitochondrion inner membrane</keyword>
<dbReference type="InterPro" id="IPR005720">
    <property type="entry name" value="Dihydroorotate_DH_cat"/>
</dbReference>
<name>A0A1V9YHC2_ACHHY</name>
<organism evidence="19 20">
    <name type="scientific">Achlya hypogyna</name>
    <name type="common">Oomycete</name>
    <name type="synonym">Protoachlya hypogyna</name>
    <dbReference type="NCBI Taxonomy" id="1202772"/>
    <lineage>
        <taxon>Eukaryota</taxon>
        <taxon>Sar</taxon>
        <taxon>Stramenopiles</taxon>
        <taxon>Oomycota</taxon>
        <taxon>Saprolegniomycetes</taxon>
        <taxon>Saprolegniales</taxon>
        <taxon>Achlyaceae</taxon>
        <taxon>Achlya</taxon>
    </lineage>
</organism>
<feature type="compositionally biased region" description="Basic and acidic residues" evidence="17">
    <location>
        <begin position="313"/>
        <end position="327"/>
    </location>
</feature>
<evidence type="ECO:0000256" key="17">
    <source>
        <dbReference type="SAM" id="MobiDB-lite"/>
    </source>
</evidence>
<dbReference type="CDD" id="cd04738">
    <property type="entry name" value="DHOD_2_like"/>
    <property type="match status" value="1"/>
</dbReference>
<evidence type="ECO:0000256" key="9">
    <source>
        <dbReference type="ARBA" id="ARBA00022792"/>
    </source>
</evidence>
<dbReference type="PANTHER" id="PTHR48109">
    <property type="entry name" value="DIHYDROOROTATE DEHYDROGENASE (QUINONE), MITOCHONDRIAL-RELATED"/>
    <property type="match status" value="1"/>
</dbReference>
<dbReference type="FunFam" id="3.20.20.70:FF:000066">
    <property type="entry name" value="Dihydroorotate dehydrogenase (quinone), mitochondrial"/>
    <property type="match status" value="1"/>
</dbReference>
<keyword evidence="14" id="KW-0472">Membrane</keyword>
<evidence type="ECO:0000256" key="12">
    <source>
        <dbReference type="ARBA" id="ARBA00023002"/>
    </source>
</evidence>
<dbReference type="OrthoDB" id="14784at2759"/>
<keyword evidence="20" id="KW-1185">Reference proteome</keyword>
<dbReference type="PROSITE" id="PS00911">
    <property type="entry name" value="DHODEHASE_1"/>
    <property type="match status" value="1"/>
</dbReference>
<proteinExistence type="inferred from homology"/>
<evidence type="ECO:0000256" key="5">
    <source>
        <dbReference type="ARBA" id="ARBA00017599"/>
    </source>
</evidence>
<evidence type="ECO:0000256" key="4">
    <source>
        <dbReference type="ARBA" id="ARBA00012791"/>
    </source>
</evidence>
<dbReference type="AlphaFoldDB" id="A0A1V9YHC2"/>
<protein>
    <recommendedName>
        <fullName evidence="5 16">Dihydroorotate dehydrogenase (quinone), mitochondrial</fullName>
        <shortName evidence="16">DHOdehase</shortName>
        <ecNumber evidence="4 16">1.3.5.2</ecNumber>
    </recommendedName>
</protein>
<evidence type="ECO:0000313" key="19">
    <source>
        <dbReference type="EMBL" id="OQR85108.1"/>
    </source>
</evidence>
<dbReference type="SUPFAM" id="SSF51395">
    <property type="entry name" value="FMN-linked oxidoreductases"/>
    <property type="match status" value="1"/>
</dbReference>
<evidence type="ECO:0000256" key="6">
    <source>
        <dbReference type="ARBA" id="ARBA00022630"/>
    </source>
</evidence>
<comment type="catalytic activity">
    <reaction evidence="15 16">
        <text>(S)-dihydroorotate + a quinone = orotate + a quinol</text>
        <dbReference type="Rhea" id="RHEA:30187"/>
        <dbReference type="ChEBI" id="CHEBI:24646"/>
        <dbReference type="ChEBI" id="CHEBI:30839"/>
        <dbReference type="ChEBI" id="CHEBI:30864"/>
        <dbReference type="ChEBI" id="CHEBI:132124"/>
        <dbReference type="EC" id="1.3.5.2"/>
    </reaction>
</comment>
<dbReference type="InterPro" id="IPR050074">
    <property type="entry name" value="DHO_dehydrogenase"/>
</dbReference>
<comment type="pathway">
    <text evidence="2 16">Pyrimidine metabolism; UMP biosynthesis via de novo pathway; orotate from (S)-dihydroorotate (quinone route): step 1/1.</text>
</comment>
<dbReference type="InterPro" id="IPR013785">
    <property type="entry name" value="Aldolase_TIM"/>
</dbReference>
<keyword evidence="11" id="KW-1133">Transmembrane helix</keyword>
<evidence type="ECO:0000256" key="8">
    <source>
        <dbReference type="ARBA" id="ARBA00022692"/>
    </source>
</evidence>
<comment type="caution">
    <text evidence="19">The sequence shown here is derived from an EMBL/GenBank/DDBJ whole genome shotgun (WGS) entry which is preliminary data.</text>
</comment>
<feature type="region of interest" description="Disordered" evidence="17">
    <location>
        <begin position="312"/>
        <end position="334"/>
    </location>
</feature>
<evidence type="ECO:0000256" key="15">
    <source>
        <dbReference type="ARBA" id="ARBA00048639"/>
    </source>
</evidence>
<sequence>MFRAVARPVAQAARPRQPSVRCMSSIPSGSTSPLTPLLLGLGAAGLYYYRQPLLKTLCDPVLMPAVRLFDPETAHILAVKAAKYGLIPKDKRHDDPMLKVSAFNMTFDNPLGIAAGFDKHAEAMQGLLDMGFGFVEIGSVTPEPQSGNPKPRVFRLTEDRGVINRYGFNSVGADAVQRRLQRYAYWTLERPRYASVRTGPLGINLGKNKTSPSTIADYVAGVEKLGPYGDYLVINISSPNTPGLRSLQGKAELEALVSAVLAARNKLWKRLPLLVKIAPDLTLDDQKDIAEVALALQIDGLIVSNTTITRPESLTRKNDERSEHKGETGGLSGAPVKDISTKVLHSMFELTKGQIPLIGVGGVATGKDAYEKILAGATLVQMYSCLVYDGPMAVPRIKAELAECLKRDGFASVHEAIGAAHKATPTS</sequence>
<dbReference type="EMBL" id="JNBR01001815">
    <property type="protein sequence ID" value="OQR85108.1"/>
    <property type="molecule type" value="Genomic_DNA"/>
</dbReference>
<dbReference type="GO" id="GO:0106430">
    <property type="term" value="F:dihydroorotate dehydrogenase (quinone) activity"/>
    <property type="evidence" value="ECO:0007669"/>
    <property type="project" value="UniProtKB-EC"/>
</dbReference>
<keyword evidence="6 16" id="KW-0285">Flavoprotein</keyword>
<dbReference type="NCBIfam" id="TIGR01036">
    <property type="entry name" value="pyrD_sub2"/>
    <property type="match status" value="1"/>
</dbReference>
<dbReference type="Proteomes" id="UP000243579">
    <property type="component" value="Unassembled WGS sequence"/>
</dbReference>
<dbReference type="PANTHER" id="PTHR48109:SF4">
    <property type="entry name" value="DIHYDROOROTATE DEHYDROGENASE (QUINONE), MITOCHONDRIAL"/>
    <property type="match status" value="1"/>
</dbReference>
<dbReference type="GO" id="GO:0044205">
    <property type="term" value="P:'de novo' UMP biosynthetic process"/>
    <property type="evidence" value="ECO:0007669"/>
    <property type="project" value="UniProtKB-UniPathway"/>
</dbReference>
<dbReference type="GO" id="GO:0006207">
    <property type="term" value="P:'de novo' pyrimidine nucleobase biosynthetic process"/>
    <property type="evidence" value="ECO:0007669"/>
    <property type="project" value="InterPro"/>
</dbReference>
<evidence type="ECO:0000313" key="20">
    <source>
        <dbReference type="Proteomes" id="UP000243579"/>
    </source>
</evidence>
<dbReference type="UniPathway" id="UPA00070">
    <property type="reaction ID" value="UER00946"/>
</dbReference>
<comment type="similarity">
    <text evidence="3 16">Belongs to the dihydroorotate dehydrogenase family. Type 2 subfamily.</text>
</comment>
<dbReference type="Pfam" id="PF01180">
    <property type="entry name" value="DHO_dh"/>
    <property type="match status" value="1"/>
</dbReference>
<dbReference type="GO" id="GO:0005743">
    <property type="term" value="C:mitochondrial inner membrane"/>
    <property type="evidence" value="ECO:0007669"/>
    <property type="project" value="UniProtKB-SubCell"/>
</dbReference>
<evidence type="ECO:0000256" key="11">
    <source>
        <dbReference type="ARBA" id="ARBA00022989"/>
    </source>
</evidence>
<dbReference type="Gene3D" id="3.20.20.70">
    <property type="entry name" value="Aldolase class I"/>
    <property type="match status" value="1"/>
</dbReference>
<evidence type="ECO:0000256" key="13">
    <source>
        <dbReference type="ARBA" id="ARBA00023128"/>
    </source>
</evidence>
<evidence type="ECO:0000259" key="18">
    <source>
        <dbReference type="Pfam" id="PF01180"/>
    </source>
</evidence>
<evidence type="ECO:0000256" key="10">
    <source>
        <dbReference type="ARBA" id="ARBA00022946"/>
    </source>
</evidence>
<comment type="subcellular location">
    <subcellularLocation>
        <location evidence="1 16">Mitochondrion inner membrane</location>
        <topology evidence="1 16">Single-pass membrane protein</topology>
    </subcellularLocation>
</comment>
<dbReference type="NCBIfam" id="NF003652">
    <property type="entry name" value="PRK05286.2-5"/>
    <property type="match status" value="1"/>
</dbReference>
<comment type="cofactor">
    <cofactor evidence="16">
        <name>FMN</name>
        <dbReference type="ChEBI" id="CHEBI:58210"/>
    </cofactor>
    <text evidence="16">Binds 1 FMN per subunit.</text>
</comment>
<dbReference type="NCBIfam" id="NF003645">
    <property type="entry name" value="PRK05286.1-2"/>
    <property type="match status" value="1"/>
</dbReference>
<evidence type="ECO:0000256" key="16">
    <source>
        <dbReference type="RuleBase" id="RU361255"/>
    </source>
</evidence>
<evidence type="ECO:0000256" key="7">
    <source>
        <dbReference type="ARBA" id="ARBA00022643"/>
    </source>
</evidence>
<reference evidence="19 20" key="1">
    <citation type="journal article" date="2014" name="Genome Biol. Evol.">
        <title>The secreted proteins of Achlya hypogyna and Thraustotheca clavata identify the ancestral oomycete secretome and reveal gene acquisitions by horizontal gene transfer.</title>
        <authorList>
            <person name="Misner I."/>
            <person name="Blouin N."/>
            <person name="Leonard G."/>
            <person name="Richards T.A."/>
            <person name="Lane C.E."/>
        </authorList>
    </citation>
    <scope>NUCLEOTIDE SEQUENCE [LARGE SCALE GENOMIC DNA]</scope>
    <source>
        <strain evidence="19 20">ATCC 48635</strain>
    </source>
</reference>
<gene>
    <name evidence="19" type="ORF">ACHHYP_12271</name>
</gene>
<keyword evidence="10" id="KW-0809">Transit peptide</keyword>